<evidence type="ECO:0000313" key="4">
    <source>
        <dbReference type="Proteomes" id="UP000320585"/>
    </source>
</evidence>
<dbReference type="GeneID" id="92716597"/>
<dbReference type="PROSITE" id="PS51257">
    <property type="entry name" value="PROKAR_LIPOPROTEIN"/>
    <property type="match status" value="1"/>
</dbReference>
<gene>
    <name evidence="3" type="primary">comE</name>
    <name evidence="3" type="ORF">Dia5BBH33_13670</name>
</gene>
<protein>
    <submittedName>
        <fullName evidence="3">Competence protein ComE</fullName>
    </submittedName>
</protein>
<dbReference type="SUPFAM" id="SSF56281">
    <property type="entry name" value="Metallo-hydrolase/oxidoreductase"/>
    <property type="match status" value="1"/>
</dbReference>
<dbReference type="InterPro" id="IPR052159">
    <property type="entry name" value="Competence_DNA_uptake"/>
</dbReference>
<feature type="signal peptide" evidence="1">
    <location>
        <begin position="1"/>
        <end position="25"/>
    </location>
</feature>
<dbReference type="InterPro" id="IPR035681">
    <property type="entry name" value="ComA-like_MBL"/>
</dbReference>
<dbReference type="PANTHER" id="PTHR30619:SF7">
    <property type="entry name" value="BETA-LACTAMASE DOMAIN PROTEIN"/>
    <property type="match status" value="1"/>
</dbReference>
<dbReference type="Pfam" id="PF00753">
    <property type="entry name" value="Lactamase_B"/>
    <property type="match status" value="1"/>
</dbReference>
<dbReference type="Proteomes" id="UP000320585">
    <property type="component" value="Chromosome"/>
</dbReference>
<dbReference type="SMART" id="SM00849">
    <property type="entry name" value="Lactamase_B"/>
    <property type="match status" value="1"/>
</dbReference>
<evidence type="ECO:0000256" key="1">
    <source>
        <dbReference type="SAM" id="SignalP"/>
    </source>
</evidence>
<keyword evidence="4" id="KW-1185">Reference proteome</keyword>
<reference evidence="4" key="1">
    <citation type="submission" date="2019-05" db="EMBL/GenBank/DDBJ databases">
        <title>Complete genome sequencing of Dialister sp. strain 5BBH33.</title>
        <authorList>
            <person name="Sakamoto M."/>
            <person name="Murakami T."/>
            <person name="Mori H."/>
        </authorList>
    </citation>
    <scope>NUCLEOTIDE SEQUENCE [LARGE SCALE GENOMIC DNA]</scope>
    <source>
        <strain evidence="4">5BBH33</strain>
    </source>
</reference>
<evidence type="ECO:0000259" key="2">
    <source>
        <dbReference type="SMART" id="SM00849"/>
    </source>
</evidence>
<dbReference type="OrthoDB" id="9761531at2"/>
<dbReference type="Gene3D" id="3.60.15.10">
    <property type="entry name" value="Ribonuclease Z/Hydroxyacylglutathione hydrolase-like"/>
    <property type="match status" value="1"/>
</dbReference>
<dbReference type="AlphaFoldDB" id="A0A8D4UUW2"/>
<dbReference type="KEGG" id="dho:Dia5BBH33_13670"/>
<evidence type="ECO:0000313" key="3">
    <source>
        <dbReference type="EMBL" id="BBK25432.1"/>
    </source>
</evidence>
<dbReference type="RefSeq" id="WP_143332630.1">
    <property type="nucleotide sequence ID" value="NZ_AP019697.1"/>
</dbReference>
<proteinExistence type="predicted"/>
<dbReference type="EMBL" id="AP019697">
    <property type="protein sequence ID" value="BBK25432.1"/>
    <property type="molecule type" value="Genomic_DNA"/>
</dbReference>
<sequence length="309" mass="33232">MHLFKKLAKAFMIILLAAVTGFALAGCGGSGASSSSAKAPAAGAAKTPAKPGDKLIIRMLDIGQGDAFLLEKDGKFAMIDTGDVEYREALVKYLHEYGVKELSNVIITHPHADHMGGMKAVFDNIKVDNIYDDGVPTNTNTYKTYLKNIKTKNIPFHIPKAGETIALFDGVDFHVAGPVSEITDQKGRPDLNNNSIVGKLTYGDFSMLFTGDAEKEEESAILKSGFGLKSDVLKVGHHGSRTGTTPSFLKAVAPKEAFISCGQGNDYGHPHKETMTKLENAGIHIFRTDRDGTVTLTTDGSTYQIAKEH</sequence>
<accession>A0A8D4UUW2</accession>
<feature type="chain" id="PRO_5038776306" evidence="1">
    <location>
        <begin position="26"/>
        <end position="309"/>
    </location>
</feature>
<feature type="domain" description="Metallo-beta-lactamase" evidence="2">
    <location>
        <begin position="64"/>
        <end position="263"/>
    </location>
</feature>
<organism evidence="3 4">
    <name type="scientific">Dialister hominis</name>
    <dbReference type="NCBI Taxonomy" id="2582419"/>
    <lineage>
        <taxon>Bacteria</taxon>
        <taxon>Bacillati</taxon>
        <taxon>Bacillota</taxon>
        <taxon>Negativicutes</taxon>
        <taxon>Veillonellales</taxon>
        <taxon>Veillonellaceae</taxon>
        <taxon>Dialister</taxon>
    </lineage>
</organism>
<dbReference type="PANTHER" id="PTHR30619">
    <property type="entry name" value="DNA INTERNALIZATION/COMPETENCE PROTEIN COMEC/REC2"/>
    <property type="match status" value="1"/>
</dbReference>
<dbReference type="CDD" id="cd07731">
    <property type="entry name" value="ComA-like_MBL-fold"/>
    <property type="match status" value="1"/>
</dbReference>
<dbReference type="InterPro" id="IPR001279">
    <property type="entry name" value="Metallo-B-lactamas"/>
</dbReference>
<keyword evidence="1" id="KW-0732">Signal</keyword>
<dbReference type="InterPro" id="IPR036866">
    <property type="entry name" value="RibonucZ/Hydroxyglut_hydro"/>
</dbReference>
<name>A0A8D4UUW2_9FIRM</name>